<feature type="transmembrane region" description="Helical" evidence="8">
    <location>
        <begin position="26"/>
        <end position="47"/>
    </location>
</feature>
<feature type="domain" description="G-protein coupled receptors family 1 profile" evidence="9">
    <location>
        <begin position="35"/>
        <end position="208"/>
    </location>
</feature>
<evidence type="ECO:0000256" key="1">
    <source>
        <dbReference type="ARBA" id="ARBA00004141"/>
    </source>
</evidence>
<dbReference type="InterPro" id="IPR047160">
    <property type="entry name" value="GP183-like"/>
</dbReference>
<comment type="caution">
    <text evidence="10">The sequence shown here is derived from an EMBL/GenBank/DDBJ whole genome shotgun (WGS) entry which is preliminary data.</text>
</comment>
<evidence type="ECO:0000256" key="4">
    <source>
        <dbReference type="ARBA" id="ARBA00023040"/>
    </source>
</evidence>
<dbReference type="GO" id="GO:0004930">
    <property type="term" value="F:G protein-coupled receptor activity"/>
    <property type="evidence" value="ECO:0007669"/>
    <property type="project" value="UniProtKB-KW"/>
</dbReference>
<feature type="transmembrane region" description="Helical" evidence="8">
    <location>
        <begin position="101"/>
        <end position="122"/>
    </location>
</feature>
<accession>A0AAD7WS08</accession>
<dbReference type="Pfam" id="PF00001">
    <property type="entry name" value="7tm_1"/>
    <property type="match status" value="1"/>
</dbReference>
<feature type="transmembrane region" description="Helical" evidence="8">
    <location>
        <begin position="181"/>
        <end position="203"/>
    </location>
</feature>
<gene>
    <name evidence="10" type="ORF">AAFF_G00291810</name>
</gene>
<dbReference type="GO" id="GO:0008142">
    <property type="term" value="F:oxysterol binding"/>
    <property type="evidence" value="ECO:0007669"/>
    <property type="project" value="InterPro"/>
</dbReference>
<reference evidence="10" key="1">
    <citation type="journal article" date="2023" name="Science">
        <title>Genome structures resolve the early diversification of teleost fishes.</title>
        <authorList>
            <person name="Parey E."/>
            <person name="Louis A."/>
            <person name="Montfort J."/>
            <person name="Bouchez O."/>
            <person name="Roques C."/>
            <person name="Iampietro C."/>
            <person name="Lluch J."/>
            <person name="Castinel A."/>
            <person name="Donnadieu C."/>
            <person name="Desvignes T."/>
            <person name="Floi Bucao C."/>
            <person name="Jouanno E."/>
            <person name="Wen M."/>
            <person name="Mejri S."/>
            <person name="Dirks R."/>
            <person name="Jansen H."/>
            <person name="Henkel C."/>
            <person name="Chen W.J."/>
            <person name="Zahm M."/>
            <person name="Cabau C."/>
            <person name="Klopp C."/>
            <person name="Thompson A.W."/>
            <person name="Robinson-Rechavi M."/>
            <person name="Braasch I."/>
            <person name="Lecointre G."/>
            <person name="Bobe J."/>
            <person name="Postlethwait J.H."/>
            <person name="Berthelot C."/>
            <person name="Roest Crollius H."/>
            <person name="Guiguen Y."/>
        </authorList>
    </citation>
    <scope>NUCLEOTIDE SEQUENCE</scope>
    <source>
        <strain evidence="10">NC1722</strain>
    </source>
</reference>
<keyword evidence="7" id="KW-0807">Transducer</keyword>
<comment type="subcellular location">
    <subcellularLocation>
        <location evidence="1">Membrane</location>
        <topology evidence="1">Multi-pass membrane protein</topology>
    </subcellularLocation>
</comment>
<keyword evidence="5 8" id="KW-0472">Membrane</keyword>
<evidence type="ECO:0000256" key="7">
    <source>
        <dbReference type="ARBA" id="ARBA00023224"/>
    </source>
</evidence>
<dbReference type="PROSITE" id="PS50262">
    <property type="entry name" value="G_PROTEIN_RECEP_F1_2"/>
    <property type="match status" value="1"/>
</dbReference>
<name>A0AAD7WS08_9TELE</name>
<dbReference type="EMBL" id="JAINUG010000041">
    <property type="protein sequence ID" value="KAJ8406905.1"/>
    <property type="molecule type" value="Genomic_DNA"/>
</dbReference>
<dbReference type="AlphaFoldDB" id="A0AAD7WS08"/>
<dbReference type="SUPFAM" id="SSF81321">
    <property type="entry name" value="Family A G protein-coupled receptor-like"/>
    <property type="match status" value="1"/>
</dbReference>
<organism evidence="10 11">
    <name type="scientific">Aldrovandia affinis</name>
    <dbReference type="NCBI Taxonomy" id="143900"/>
    <lineage>
        <taxon>Eukaryota</taxon>
        <taxon>Metazoa</taxon>
        <taxon>Chordata</taxon>
        <taxon>Craniata</taxon>
        <taxon>Vertebrata</taxon>
        <taxon>Euteleostomi</taxon>
        <taxon>Actinopterygii</taxon>
        <taxon>Neopterygii</taxon>
        <taxon>Teleostei</taxon>
        <taxon>Notacanthiformes</taxon>
        <taxon>Halosauridae</taxon>
        <taxon>Aldrovandia</taxon>
    </lineage>
</organism>
<dbReference type="InterPro" id="IPR017452">
    <property type="entry name" value="GPCR_Rhodpsn_7TM"/>
</dbReference>
<evidence type="ECO:0000313" key="11">
    <source>
        <dbReference type="Proteomes" id="UP001221898"/>
    </source>
</evidence>
<dbReference type="Gene3D" id="1.20.1070.10">
    <property type="entry name" value="Rhodopsin 7-helix transmembrane proteins"/>
    <property type="match status" value="1"/>
</dbReference>
<evidence type="ECO:0000256" key="6">
    <source>
        <dbReference type="ARBA" id="ARBA00023170"/>
    </source>
</evidence>
<sequence>MEQLNNSNNSNSTNGGFPLDYQITLVTMYTVVLVGGIISIALMINILKSNVQSVTTMAVLNLIVVHLLFLLTVPFRIYFFVTGLWKLTWSFCKVVSGMVHAHMYIAFIFYVVILVIRYLSFFRGRDRVEFHRRVHALFASLTIWAIVLIVVLPIFAVTYGASEDVNDNTCFSFAGELENSAVATLNYLVIAVVVLITLLLTGCQSNYP</sequence>
<dbReference type="PANTHER" id="PTHR24237">
    <property type="entry name" value="G-PROTEIN COUPLED RECEPTOR"/>
    <property type="match status" value="1"/>
</dbReference>
<dbReference type="PRINTS" id="PR00237">
    <property type="entry name" value="GPCRRHODOPSN"/>
</dbReference>
<keyword evidence="2 8" id="KW-0812">Transmembrane</keyword>
<keyword evidence="3 8" id="KW-1133">Transmembrane helix</keyword>
<keyword evidence="6" id="KW-0675">Receptor</keyword>
<protein>
    <recommendedName>
        <fullName evidence="9">G-protein coupled receptors family 1 profile domain-containing protein</fullName>
    </recommendedName>
</protein>
<evidence type="ECO:0000256" key="5">
    <source>
        <dbReference type="ARBA" id="ARBA00023136"/>
    </source>
</evidence>
<dbReference type="InterPro" id="IPR000276">
    <property type="entry name" value="GPCR_Rhodpsn"/>
</dbReference>
<feature type="transmembrane region" description="Helical" evidence="8">
    <location>
        <begin position="59"/>
        <end position="81"/>
    </location>
</feature>
<feature type="transmembrane region" description="Helical" evidence="8">
    <location>
        <begin position="134"/>
        <end position="161"/>
    </location>
</feature>
<dbReference type="PANTHER" id="PTHR24237:SF35">
    <property type="entry name" value="G-PROTEIN COUPLED RECEPTOR 141-RELATED"/>
    <property type="match status" value="1"/>
</dbReference>
<proteinExistence type="predicted"/>
<evidence type="ECO:0000256" key="8">
    <source>
        <dbReference type="SAM" id="Phobius"/>
    </source>
</evidence>
<evidence type="ECO:0000259" key="9">
    <source>
        <dbReference type="PROSITE" id="PS50262"/>
    </source>
</evidence>
<evidence type="ECO:0000256" key="3">
    <source>
        <dbReference type="ARBA" id="ARBA00022989"/>
    </source>
</evidence>
<keyword evidence="11" id="KW-1185">Reference proteome</keyword>
<evidence type="ECO:0000256" key="2">
    <source>
        <dbReference type="ARBA" id="ARBA00022692"/>
    </source>
</evidence>
<evidence type="ECO:0000313" key="10">
    <source>
        <dbReference type="EMBL" id="KAJ8406905.1"/>
    </source>
</evidence>
<dbReference type="GO" id="GO:0016020">
    <property type="term" value="C:membrane"/>
    <property type="evidence" value="ECO:0007669"/>
    <property type="project" value="UniProtKB-SubCell"/>
</dbReference>
<dbReference type="Proteomes" id="UP001221898">
    <property type="component" value="Unassembled WGS sequence"/>
</dbReference>
<keyword evidence="4" id="KW-0297">G-protein coupled receptor</keyword>